<dbReference type="Proteomes" id="UP000781958">
    <property type="component" value="Unassembled WGS sequence"/>
</dbReference>
<dbReference type="SUPFAM" id="SSF52540">
    <property type="entry name" value="P-loop containing nucleoside triphosphate hydrolases"/>
    <property type="match status" value="1"/>
</dbReference>
<dbReference type="SUPFAM" id="SSF47769">
    <property type="entry name" value="SAM/Pointed domain"/>
    <property type="match status" value="1"/>
</dbReference>
<dbReference type="CDD" id="cd07302">
    <property type="entry name" value="CHD"/>
    <property type="match status" value="1"/>
</dbReference>
<keyword evidence="2 5" id="KW-0067">ATP-binding</keyword>
<dbReference type="InterPro" id="IPR027417">
    <property type="entry name" value="P-loop_NTPase"/>
</dbReference>
<dbReference type="Gene3D" id="3.30.70.1230">
    <property type="entry name" value="Nucleotide cyclase"/>
    <property type="match status" value="1"/>
</dbReference>
<dbReference type="Pfam" id="PF13191">
    <property type="entry name" value="AAA_16"/>
    <property type="match status" value="1"/>
</dbReference>
<evidence type="ECO:0000256" key="1">
    <source>
        <dbReference type="ARBA" id="ARBA00022741"/>
    </source>
</evidence>
<dbReference type="SMART" id="SM00044">
    <property type="entry name" value="CYCc"/>
    <property type="match status" value="1"/>
</dbReference>
<dbReference type="InterPro" id="IPR001054">
    <property type="entry name" value="A/G_cyclase"/>
</dbReference>
<feature type="domain" description="Guanylate cyclase" evidence="4">
    <location>
        <begin position="85"/>
        <end position="214"/>
    </location>
</feature>
<accession>A0ABS4SUG0</accession>
<dbReference type="SUPFAM" id="SSF55073">
    <property type="entry name" value="Nucleotide cyclase"/>
    <property type="match status" value="1"/>
</dbReference>
<dbReference type="GO" id="GO:0005524">
    <property type="term" value="F:ATP binding"/>
    <property type="evidence" value="ECO:0007669"/>
    <property type="project" value="UniProtKB-KW"/>
</dbReference>
<dbReference type="Gene3D" id="1.10.150.50">
    <property type="entry name" value="Transcription Factor, Ets-1"/>
    <property type="match status" value="1"/>
</dbReference>
<comment type="caution">
    <text evidence="5">The sequence shown here is derived from an EMBL/GenBank/DDBJ whole genome shotgun (WGS) entry which is preliminary data.</text>
</comment>
<dbReference type="Pfam" id="PF00536">
    <property type="entry name" value="SAM_1"/>
    <property type="match status" value="1"/>
</dbReference>
<evidence type="ECO:0000259" key="3">
    <source>
        <dbReference type="PROSITE" id="PS50105"/>
    </source>
</evidence>
<reference evidence="5 6" key="1">
    <citation type="submission" date="2021-03" db="EMBL/GenBank/DDBJ databases">
        <title>Genomic Encyclopedia of Type Strains, Phase III (KMG-III): the genomes of soil and plant-associated and newly described type strains.</title>
        <authorList>
            <person name="Whitman W."/>
        </authorList>
    </citation>
    <scope>NUCLEOTIDE SEQUENCE [LARGE SCALE GENOMIC DNA]</scope>
    <source>
        <strain evidence="5 6">IMMIB AFH-6</strain>
    </source>
</reference>
<dbReference type="PROSITE" id="PS50105">
    <property type="entry name" value="SAM_DOMAIN"/>
    <property type="match status" value="1"/>
</dbReference>
<keyword evidence="1" id="KW-0547">Nucleotide-binding</keyword>
<evidence type="ECO:0000313" key="6">
    <source>
        <dbReference type="Proteomes" id="UP000781958"/>
    </source>
</evidence>
<dbReference type="SMART" id="SM00454">
    <property type="entry name" value="SAM"/>
    <property type="match status" value="1"/>
</dbReference>
<evidence type="ECO:0000256" key="2">
    <source>
        <dbReference type="ARBA" id="ARBA00022840"/>
    </source>
</evidence>
<dbReference type="PANTHER" id="PTHR16305:SF28">
    <property type="entry name" value="GUANYLATE CYCLASE DOMAIN-CONTAINING PROTEIN"/>
    <property type="match status" value="1"/>
</dbReference>
<proteinExistence type="predicted"/>
<sequence>MDIAAWLRSLGLDQYEPAFRENEIDGDVLPKLTSEDLKDLGVLAVGHRRKILAAIAALGVPEPAASGRGGSPVANAIGAERRQLTVMFCDLVGSTALAAAIDPEEMGDVIRAYQVAATGAITRFGGHVAKFMGDGILCYFGWPVAHEDEAERAVRAGLAVVAAVGALRSPQGTTLAARIGIATGLVVVGDLVGSGEAQERAVVGETPNLAARLQAAAEPGSVLVSEATRRLLGTDVDLAPAGLLSLKGIAAPVAVHRVRGLRESVSRFDAHQSKTSLPMIGRDRELAALRKQWEKARGGEGQCLVLIGEPGIGKSRLTRALRDIAEQDGCVTIRYQCSPYHQDSPLWPAIQQLSFAAGFTAGEAEDSKRAKLRTLLRRAFPDEGEALSLIGALLGLEPPEEDPQRDLSPQERRTRTLHALVDQLIGLAGGGPVLVVVEDAHWIDPSTLELLERALERTPYCPVLMLLTARPPFEVGLCRHAEVVRLTLTRLDRNAIGTIIDNVAGGKALPAEIVDAILARTDGVPLFVEEVTRAVLESGLLDEEEDTFRLKGPLPPLAIPSSLYDSLMSRLDRLQPVKQVAQTAACIGRDFSYRVLAAVATMPEDRLAEALMQLQEAELIFAHGAPPEAEYSFKHALVRDTAYQSLLKSRREKMHRRIAEQLVVLEPGIADSQPELLAQHYTEAGLVEAAVEHWWRAGARSAARFAHREAASHYARALELLSRLPPGRERDEREIALRLAYVVPLIATHGFGSSAVWSCAGRAKELCDGATQGRTLFAVHRAVWNSSLMREPVPQTVTLAHELMRLALRGGDPAQLAAAHRAVGYSLQIAGRLHEADGHLAEGIALADRLPDEDFTIYGEHPGMVCRVYQGWGRCIMGSPQDAGRLADAAIAHARERGNPHALAWALVCTGFIAMFARDAPLAATVGAEALAIAREHRLPQWLAFAQEVVGWAACAQGDGGGLDVQEEALRTLLATGAVLHTTRMRHCLAEGCLAFGRLAAARAHLSAGYAHRDRYGEDYLAAELHRLDALLLQAEGAPADEADRLFDTARRIAREQGASLLELRAAVDQARGWLARGDRQRPQRVLAPLLARFDGLGDGPDVREARALLASCRRS</sequence>
<organism evidence="5 6">
    <name type="scientific">Azospirillum rugosum</name>
    <dbReference type="NCBI Taxonomy" id="416170"/>
    <lineage>
        <taxon>Bacteria</taxon>
        <taxon>Pseudomonadati</taxon>
        <taxon>Pseudomonadota</taxon>
        <taxon>Alphaproteobacteria</taxon>
        <taxon>Rhodospirillales</taxon>
        <taxon>Azospirillaceae</taxon>
        <taxon>Azospirillum</taxon>
    </lineage>
</organism>
<dbReference type="InterPro" id="IPR041664">
    <property type="entry name" value="AAA_16"/>
</dbReference>
<dbReference type="InterPro" id="IPR029787">
    <property type="entry name" value="Nucleotide_cyclase"/>
</dbReference>
<dbReference type="InterPro" id="IPR013761">
    <property type="entry name" value="SAM/pointed_sf"/>
</dbReference>
<dbReference type="Pfam" id="PF00211">
    <property type="entry name" value="Guanylate_cyc"/>
    <property type="match status" value="1"/>
</dbReference>
<dbReference type="PANTHER" id="PTHR16305">
    <property type="entry name" value="TESTICULAR SOLUBLE ADENYLYL CYCLASE"/>
    <property type="match status" value="1"/>
</dbReference>
<protein>
    <submittedName>
        <fullName evidence="5">Class 3 adenylate cyclase/energy-coupling factor transporter ATP-binding protein EcfA2/tetratricopeptide (TPR) repeat protein</fullName>
    </submittedName>
</protein>
<dbReference type="Gene3D" id="1.25.40.10">
    <property type="entry name" value="Tetratricopeptide repeat domain"/>
    <property type="match status" value="1"/>
</dbReference>
<dbReference type="EMBL" id="JAGINP010000024">
    <property type="protein sequence ID" value="MBP2295733.1"/>
    <property type="molecule type" value="Genomic_DNA"/>
</dbReference>
<gene>
    <name evidence="5" type="ORF">J2851_005546</name>
</gene>
<dbReference type="CDD" id="cd09487">
    <property type="entry name" value="SAM_superfamily"/>
    <property type="match status" value="1"/>
</dbReference>
<evidence type="ECO:0000313" key="5">
    <source>
        <dbReference type="EMBL" id="MBP2295733.1"/>
    </source>
</evidence>
<dbReference type="RefSeq" id="WP_209770337.1">
    <property type="nucleotide sequence ID" value="NZ_JAGINP010000024.1"/>
</dbReference>
<dbReference type="Gene3D" id="3.40.50.300">
    <property type="entry name" value="P-loop containing nucleotide triphosphate hydrolases"/>
    <property type="match status" value="1"/>
</dbReference>
<keyword evidence="6" id="KW-1185">Reference proteome</keyword>
<feature type="domain" description="SAM" evidence="3">
    <location>
        <begin position="1"/>
        <end position="61"/>
    </location>
</feature>
<dbReference type="InterPro" id="IPR011990">
    <property type="entry name" value="TPR-like_helical_dom_sf"/>
</dbReference>
<dbReference type="InterPro" id="IPR001660">
    <property type="entry name" value="SAM"/>
</dbReference>
<evidence type="ECO:0000259" key="4">
    <source>
        <dbReference type="PROSITE" id="PS50125"/>
    </source>
</evidence>
<dbReference type="PROSITE" id="PS50125">
    <property type="entry name" value="GUANYLATE_CYCLASE_2"/>
    <property type="match status" value="1"/>
</dbReference>
<name>A0ABS4SUG0_9PROT</name>